<dbReference type="GO" id="GO:0005737">
    <property type="term" value="C:cytoplasm"/>
    <property type="evidence" value="ECO:0007669"/>
    <property type="project" value="UniProtKB-SubCell"/>
</dbReference>
<dbReference type="Proteomes" id="UP000177821">
    <property type="component" value="Unassembled WGS sequence"/>
</dbReference>
<comment type="caution">
    <text evidence="8">Lacks conserved residue(s) required for the propagation of feature annotation.</text>
</comment>
<dbReference type="FunFam" id="3.30.420.40:FF:000040">
    <property type="entry name" value="tRNA N6-adenosine threonylcarbamoyltransferase"/>
    <property type="match status" value="1"/>
</dbReference>
<feature type="binding site" evidence="8">
    <location>
        <position position="138"/>
    </location>
    <ligand>
        <name>Fe cation</name>
        <dbReference type="ChEBI" id="CHEBI:24875"/>
    </ligand>
</feature>
<evidence type="ECO:0000256" key="8">
    <source>
        <dbReference type="HAMAP-Rule" id="MF_01445"/>
    </source>
</evidence>
<sequence>MRILGIETSCDETAAAIVENGKVVLSTTLASSLQLHAKTGGIIPEIAARDQVKAIIPVLETCFSQICHSERSEESLSLSEISSEILRFTQDDINNFKNSIDAIAVTTGPGLIGSLLVGVETAKALAFAWHKPLIPVNHLVGHFYANWLTEDQPPSFPFLFLLVSGGHTDLVIVKDHGVYEWVGGTRDDAAGEAFDKTARLLGFDYPGGPKLSKLAESGNSEEFKLPRPMINSGDFDFSFSGLKTAVLTLAKDKQFTDQQKANLACSIEEAIVEVLVKKTVKAAKEYGTKEIALGGGVVANRRLREAMKENWDCVHIPPPSLCTDNASVIAAAAFYNQKEIPWQEVKADPSLHF</sequence>
<evidence type="ECO:0000256" key="7">
    <source>
        <dbReference type="ARBA" id="ARBA00048117"/>
    </source>
</evidence>
<dbReference type="GO" id="GO:0005506">
    <property type="term" value="F:iron ion binding"/>
    <property type="evidence" value="ECO:0007669"/>
    <property type="project" value="UniProtKB-UniRule"/>
</dbReference>
<protein>
    <recommendedName>
        <fullName evidence="8">tRNA N6-adenosine threonylcarbamoyltransferase</fullName>
        <ecNumber evidence="8">2.3.1.234</ecNumber>
    </recommendedName>
    <alternativeName>
        <fullName evidence="8">N6-L-threonylcarbamoyladenine synthase</fullName>
        <shortName evidence="8">t(6)A synthase</shortName>
    </alternativeName>
    <alternativeName>
        <fullName evidence="8">t(6)A37 threonylcarbamoyladenosine biosynthesis protein TsaD</fullName>
    </alternativeName>
    <alternativeName>
        <fullName evidence="8">tRNA threonylcarbamoyladenosine biosynthesis protein TsaD</fullName>
    </alternativeName>
</protein>
<comment type="similarity">
    <text evidence="8">Belongs to the KAE1 / TsaD family.</text>
</comment>
<evidence type="ECO:0000256" key="4">
    <source>
        <dbReference type="ARBA" id="ARBA00022723"/>
    </source>
</evidence>
<dbReference type="NCBIfam" id="TIGR00329">
    <property type="entry name" value="gcp_kae1"/>
    <property type="match status" value="1"/>
</dbReference>
<evidence type="ECO:0000259" key="9">
    <source>
        <dbReference type="Pfam" id="PF00814"/>
    </source>
</evidence>
<keyword evidence="5 8" id="KW-0408">Iron</keyword>
<dbReference type="InterPro" id="IPR017860">
    <property type="entry name" value="Peptidase_M22_CS"/>
</dbReference>
<dbReference type="NCBIfam" id="TIGR03723">
    <property type="entry name" value="T6A_TsaD_YgjD"/>
    <property type="match status" value="1"/>
</dbReference>
<comment type="cofactor">
    <cofactor evidence="8">
        <name>Fe(2+)</name>
        <dbReference type="ChEBI" id="CHEBI:29033"/>
    </cofactor>
    <text evidence="8">Binds 1 Fe(2+) ion per subunit.</text>
</comment>
<dbReference type="InterPro" id="IPR022450">
    <property type="entry name" value="TsaD"/>
</dbReference>
<dbReference type="InterPro" id="IPR043129">
    <property type="entry name" value="ATPase_NBD"/>
</dbReference>
<dbReference type="GO" id="GO:0002949">
    <property type="term" value="P:tRNA threonylcarbamoyladenosine modification"/>
    <property type="evidence" value="ECO:0007669"/>
    <property type="project" value="UniProtKB-UniRule"/>
</dbReference>
<gene>
    <name evidence="8" type="primary">tsaD</name>
    <name evidence="10" type="ORF">A3J50_03700</name>
</gene>
<feature type="binding site" evidence="8">
    <location>
        <position position="142"/>
    </location>
    <ligand>
        <name>Fe cation</name>
        <dbReference type="ChEBI" id="CHEBI:24875"/>
    </ligand>
</feature>
<evidence type="ECO:0000256" key="1">
    <source>
        <dbReference type="ARBA" id="ARBA00022490"/>
    </source>
</evidence>
<evidence type="ECO:0000256" key="2">
    <source>
        <dbReference type="ARBA" id="ARBA00022679"/>
    </source>
</evidence>
<dbReference type="GO" id="GO:0061711">
    <property type="term" value="F:tRNA N(6)-L-threonylcarbamoyladenine synthase activity"/>
    <property type="evidence" value="ECO:0007669"/>
    <property type="project" value="UniProtKB-EC"/>
</dbReference>
<evidence type="ECO:0000256" key="3">
    <source>
        <dbReference type="ARBA" id="ARBA00022694"/>
    </source>
</evidence>
<dbReference type="InterPro" id="IPR000905">
    <property type="entry name" value="Gcp-like_dom"/>
</dbReference>
<keyword evidence="3 8" id="KW-0819">tRNA processing</keyword>
<dbReference type="Gene3D" id="3.30.420.40">
    <property type="match status" value="2"/>
</dbReference>
<feature type="binding site" evidence="8">
    <location>
        <position position="324"/>
    </location>
    <ligand>
        <name>Fe cation</name>
        <dbReference type="ChEBI" id="CHEBI:24875"/>
    </ligand>
</feature>
<feature type="binding site" evidence="8">
    <location>
        <position position="208"/>
    </location>
    <ligand>
        <name>substrate</name>
    </ligand>
</feature>
<accession>A0A1G1WMG6</accession>
<keyword evidence="4 8" id="KW-0479">Metal-binding</keyword>
<dbReference type="PANTHER" id="PTHR11735">
    <property type="entry name" value="TRNA N6-ADENOSINE THREONYLCARBAMOYLTRANSFERASE"/>
    <property type="match status" value="1"/>
</dbReference>
<feature type="binding site" evidence="8">
    <location>
        <position position="195"/>
    </location>
    <ligand>
        <name>substrate</name>
    </ligand>
</feature>
<dbReference type="HAMAP" id="MF_01445">
    <property type="entry name" value="TsaD"/>
    <property type="match status" value="1"/>
</dbReference>
<evidence type="ECO:0000256" key="5">
    <source>
        <dbReference type="ARBA" id="ARBA00023004"/>
    </source>
</evidence>
<organism evidence="10 11">
    <name type="scientific">Candidatus Woykebacteria bacterium RIFCSPHIGHO2_02_FULL_43_16b</name>
    <dbReference type="NCBI Taxonomy" id="1802601"/>
    <lineage>
        <taxon>Bacteria</taxon>
        <taxon>Candidatus Woykeibacteriota</taxon>
    </lineage>
</organism>
<reference evidence="10 11" key="1">
    <citation type="journal article" date="2016" name="Nat. Commun.">
        <title>Thousands of microbial genomes shed light on interconnected biogeochemical processes in an aquifer system.</title>
        <authorList>
            <person name="Anantharaman K."/>
            <person name="Brown C.T."/>
            <person name="Hug L.A."/>
            <person name="Sharon I."/>
            <person name="Castelle C.J."/>
            <person name="Probst A.J."/>
            <person name="Thomas B.C."/>
            <person name="Singh A."/>
            <person name="Wilkins M.J."/>
            <person name="Karaoz U."/>
            <person name="Brodie E.L."/>
            <person name="Williams K.H."/>
            <person name="Hubbard S.S."/>
            <person name="Banfield J.F."/>
        </authorList>
    </citation>
    <scope>NUCLEOTIDE SEQUENCE [LARGE SCALE GENOMIC DNA]</scope>
</reference>
<keyword evidence="6 8" id="KW-0012">Acyltransferase</keyword>
<evidence type="ECO:0000256" key="6">
    <source>
        <dbReference type="ARBA" id="ARBA00023315"/>
    </source>
</evidence>
<comment type="caution">
    <text evidence="10">The sequence shown here is derived from an EMBL/GenBank/DDBJ whole genome shotgun (WGS) entry which is preliminary data.</text>
</comment>
<feature type="binding site" evidence="8">
    <location>
        <begin position="162"/>
        <end position="166"/>
    </location>
    <ligand>
        <name>substrate</name>
    </ligand>
</feature>
<evidence type="ECO:0000313" key="11">
    <source>
        <dbReference type="Proteomes" id="UP000177821"/>
    </source>
</evidence>
<dbReference type="EMBL" id="MHCX01000039">
    <property type="protein sequence ID" value="OGY28906.1"/>
    <property type="molecule type" value="Genomic_DNA"/>
</dbReference>
<dbReference type="CDD" id="cd24133">
    <property type="entry name" value="ASKHA_NBD_TsaD_bac"/>
    <property type="match status" value="1"/>
</dbReference>
<dbReference type="Pfam" id="PF00814">
    <property type="entry name" value="TsaD"/>
    <property type="match status" value="1"/>
</dbReference>
<feature type="binding site" evidence="8">
    <location>
        <position position="300"/>
    </location>
    <ligand>
        <name>substrate</name>
    </ligand>
</feature>
<dbReference type="PROSITE" id="PS01016">
    <property type="entry name" value="GLYCOPROTEASE"/>
    <property type="match status" value="1"/>
</dbReference>
<name>A0A1G1WMG6_9BACT</name>
<dbReference type="PRINTS" id="PR00789">
    <property type="entry name" value="OSIALOPTASE"/>
</dbReference>
<comment type="catalytic activity">
    <reaction evidence="7 8">
        <text>L-threonylcarbamoyladenylate + adenosine(37) in tRNA = N(6)-L-threonylcarbamoyladenosine(37) in tRNA + AMP + H(+)</text>
        <dbReference type="Rhea" id="RHEA:37059"/>
        <dbReference type="Rhea" id="RHEA-COMP:10162"/>
        <dbReference type="Rhea" id="RHEA-COMP:10163"/>
        <dbReference type="ChEBI" id="CHEBI:15378"/>
        <dbReference type="ChEBI" id="CHEBI:73682"/>
        <dbReference type="ChEBI" id="CHEBI:74411"/>
        <dbReference type="ChEBI" id="CHEBI:74418"/>
        <dbReference type="ChEBI" id="CHEBI:456215"/>
        <dbReference type="EC" id="2.3.1.234"/>
    </reaction>
</comment>
<proteinExistence type="inferred from homology"/>
<keyword evidence="2 8" id="KW-0808">Transferase</keyword>
<comment type="subcellular location">
    <subcellularLocation>
        <location evidence="8">Cytoplasm</location>
    </subcellularLocation>
</comment>
<dbReference type="SUPFAM" id="SSF53067">
    <property type="entry name" value="Actin-like ATPase domain"/>
    <property type="match status" value="2"/>
</dbReference>
<dbReference type="EC" id="2.3.1.234" evidence="8"/>
<dbReference type="AlphaFoldDB" id="A0A1G1WMG6"/>
<dbReference type="PANTHER" id="PTHR11735:SF6">
    <property type="entry name" value="TRNA N6-ADENOSINE THREONYLCARBAMOYLTRANSFERASE, MITOCHONDRIAL"/>
    <property type="match status" value="1"/>
</dbReference>
<dbReference type="InterPro" id="IPR017861">
    <property type="entry name" value="KAE1/TsaD"/>
</dbReference>
<feature type="domain" description="Gcp-like" evidence="9">
    <location>
        <begin position="90"/>
        <end position="330"/>
    </location>
</feature>
<evidence type="ECO:0000313" key="10">
    <source>
        <dbReference type="EMBL" id="OGY28906.1"/>
    </source>
</evidence>
<comment type="function">
    <text evidence="8">Required for the formation of a threonylcarbamoyl group on adenosine at position 37 (t(6)A37) in tRNAs that read codons beginning with adenine. Is involved in the transfer of the threonylcarbamoyl moiety of threonylcarbamoyl-AMP (TC-AMP) to the N6 group of A37, together with TsaE and TsaB. TsaD likely plays a direct catalytic role in this reaction.</text>
</comment>
<keyword evidence="1 8" id="KW-0963">Cytoplasm</keyword>